<sequence>MHNELFSLIACVLLYINIKQPMKAKKTTISLDGKTPLKPRQSRLGSLNHCHPTSFPCEDDIAERSTPEPQPKLAASGSSSAFDFSERFPPNRCQQKKSYCHLKRKAHNGSKLSTTIIPQSSEDTRTIFGKYFSKHQIKPEFIVRSVQMRHP</sequence>
<dbReference type="EMBL" id="GILB01000200">
    <property type="protein sequence ID" value="NUU80533.1"/>
    <property type="molecule type" value="Transcribed_RNA"/>
</dbReference>
<evidence type="ECO:0000256" key="1">
    <source>
        <dbReference type="SAM" id="MobiDB-lite"/>
    </source>
</evidence>
<reference evidence="2" key="1">
    <citation type="submission" date="2020-03" db="EMBL/GenBank/DDBJ databases">
        <authorList>
            <person name="Zhang R."/>
        </authorList>
    </citation>
    <scope>NUCLEOTIDE SEQUENCE</scope>
</reference>
<evidence type="ECO:0000313" key="2">
    <source>
        <dbReference type="EMBL" id="NUU80533.1"/>
    </source>
</evidence>
<feature type="region of interest" description="Disordered" evidence="1">
    <location>
        <begin position="58"/>
        <end position="90"/>
    </location>
</feature>
<name>A0A6M2E647_9ROSI</name>
<proteinExistence type="predicted"/>
<dbReference type="AlphaFoldDB" id="A0A6M2E647"/>
<accession>A0A6M2E647</accession>
<protein>
    <submittedName>
        <fullName evidence="2">Uncharacterized protein</fullName>
    </submittedName>
</protein>
<organism evidence="2">
    <name type="scientific">Populus davidiana</name>
    <dbReference type="NCBI Taxonomy" id="266767"/>
    <lineage>
        <taxon>Eukaryota</taxon>
        <taxon>Viridiplantae</taxon>
        <taxon>Streptophyta</taxon>
        <taxon>Embryophyta</taxon>
        <taxon>Tracheophyta</taxon>
        <taxon>Spermatophyta</taxon>
        <taxon>Magnoliopsida</taxon>
        <taxon>eudicotyledons</taxon>
        <taxon>Gunneridae</taxon>
        <taxon>Pentapetalae</taxon>
        <taxon>rosids</taxon>
        <taxon>fabids</taxon>
        <taxon>Malpighiales</taxon>
        <taxon>Salicaceae</taxon>
        <taxon>Saliceae</taxon>
        <taxon>Populus</taxon>
    </lineage>
</organism>